<name>A0ABV7ICV7_9RHOB</name>
<evidence type="ECO:0000313" key="2">
    <source>
        <dbReference type="EMBL" id="MFC3167363.1"/>
    </source>
</evidence>
<dbReference type="EMBL" id="JBHRTE010000023">
    <property type="protein sequence ID" value="MFC3167363.1"/>
    <property type="molecule type" value="Genomic_DNA"/>
</dbReference>
<comment type="caution">
    <text evidence="2">The sequence shown here is derived from an EMBL/GenBank/DDBJ whole genome shotgun (WGS) entry which is preliminary data.</text>
</comment>
<dbReference type="InterPro" id="IPR001584">
    <property type="entry name" value="Integrase_cat-core"/>
</dbReference>
<dbReference type="InterPro" id="IPR012337">
    <property type="entry name" value="RNaseH-like_sf"/>
</dbReference>
<keyword evidence="3" id="KW-1185">Reference proteome</keyword>
<dbReference type="RefSeq" id="WP_377706835.1">
    <property type="nucleotide sequence ID" value="NZ_JBHRTE010000023.1"/>
</dbReference>
<dbReference type="SUPFAM" id="SSF53098">
    <property type="entry name" value="Ribonuclease H-like"/>
    <property type="match status" value="1"/>
</dbReference>
<evidence type="ECO:0000313" key="3">
    <source>
        <dbReference type="Proteomes" id="UP001595557"/>
    </source>
</evidence>
<proteinExistence type="predicted"/>
<dbReference type="Proteomes" id="UP001595557">
    <property type="component" value="Unassembled WGS sequence"/>
</dbReference>
<accession>A0ABV7ICV7</accession>
<feature type="domain" description="Integrase catalytic" evidence="1">
    <location>
        <begin position="1"/>
        <end position="21"/>
    </location>
</feature>
<evidence type="ECO:0000259" key="1">
    <source>
        <dbReference type="Pfam" id="PF13683"/>
    </source>
</evidence>
<protein>
    <submittedName>
        <fullName evidence="2">Integrase core domain-containing protein</fullName>
    </submittedName>
</protein>
<organism evidence="2 3">
    <name type="scientific">Paracoccus fontiphilus</name>
    <dbReference type="NCBI Taxonomy" id="1815556"/>
    <lineage>
        <taxon>Bacteria</taxon>
        <taxon>Pseudomonadati</taxon>
        <taxon>Pseudomonadota</taxon>
        <taxon>Alphaproteobacteria</taxon>
        <taxon>Rhodobacterales</taxon>
        <taxon>Paracoccaceae</taxon>
        <taxon>Paracoccus</taxon>
    </lineage>
</organism>
<dbReference type="Pfam" id="PF13683">
    <property type="entry name" value="rve_3"/>
    <property type="match status" value="1"/>
</dbReference>
<feature type="non-terminal residue" evidence="2">
    <location>
        <position position="1"/>
    </location>
</feature>
<gene>
    <name evidence="2" type="ORF">ACFOD7_04795</name>
</gene>
<reference evidence="3" key="1">
    <citation type="journal article" date="2019" name="Int. J. Syst. Evol. Microbiol.">
        <title>The Global Catalogue of Microorganisms (GCM) 10K type strain sequencing project: providing services to taxonomists for standard genome sequencing and annotation.</title>
        <authorList>
            <consortium name="The Broad Institute Genomics Platform"/>
            <consortium name="The Broad Institute Genome Sequencing Center for Infectious Disease"/>
            <person name="Wu L."/>
            <person name="Ma J."/>
        </authorList>
    </citation>
    <scope>NUCLEOTIDE SEQUENCE [LARGE SCALE GENOMIC DNA]</scope>
    <source>
        <strain evidence="3">KCTC 52239</strain>
    </source>
</reference>
<sequence>AKWVDWYNSARLHSAIGYVTPNEAEEVFYASLNAAGKAA</sequence>